<feature type="region of interest" description="Disordered" evidence="1">
    <location>
        <begin position="356"/>
        <end position="482"/>
    </location>
</feature>
<evidence type="ECO:0000313" key="3">
    <source>
        <dbReference type="Proteomes" id="UP000018201"/>
    </source>
</evidence>
<evidence type="ECO:0000256" key="1">
    <source>
        <dbReference type="SAM" id="MobiDB-lite"/>
    </source>
</evidence>
<proteinExistence type="predicted"/>
<organism evidence="2 3">
    <name type="scientific">Eimeria praecox</name>
    <dbReference type="NCBI Taxonomy" id="51316"/>
    <lineage>
        <taxon>Eukaryota</taxon>
        <taxon>Sar</taxon>
        <taxon>Alveolata</taxon>
        <taxon>Apicomplexa</taxon>
        <taxon>Conoidasida</taxon>
        <taxon>Coccidia</taxon>
        <taxon>Eucoccidiorida</taxon>
        <taxon>Eimeriorina</taxon>
        <taxon>Eimeriidae</taxon>
        <taxon>Eimeria</taxon>
    </lineage>
</organism>
<feature type="region of interest" description="Disordered" evidence="1">
    <location>
        <begin position="1"/>
        <end position="94"/>
    </location>
</feature>
<evidence type="ECO:0000313" key="2">
    <source>
        <dbReference type="EMBL" id="CDI73794.1"/>
    </source>
</evidence>
<gene>
    <name evidence="2" type="ORF">EPH_0000510</name>
</gene>
<name>U6G586_9EIME</name>
<protein>
    <submittedName>
        <fullName evidence="2">Uncharacterized protein</fullName>
    </submittedName>
</protein>
<feature type="compositionally biased region" description="Basic residues" evidence="1">
    <location>
        <begin position="427"/>
        <end position="438"/>
    </location>
</feature>
<dbReference type="EMBL" id="HG688913">
    <property type="protein sequence ID" value="CDI73794.1"/>
    <property type="molecule type" value="Genomic_DNA"/>
</dbReference>
<dbReference type="AlphaFoldDB" id="U6G586"/>
<sequence>MKLTDGAPPAQMGMMSFSAVPKTPPKPLQPRLVPDCGLSPDSRTGLGMRRGCGSAGSSTVSSSTSGPGGRGGATGRSSSGALSARSAVTRRVSTPVSRPLLNLGGLLGSNSFHTEYREQMSPSWWLGAAACSSSWLQLSPPPEVMELVEKKKLTEQFKTVEGLIDRADYLGALRLQADRRNVLHLLALDEQEMQAYLWQPRFPRIVDLRNRTGEVQTRPPPRHANCIVNPVNLWLRFLTLSPPLYAAHAPLAAVSPKTPQTGEHGGEDSAWAQPQEAGEVQEYCLGNSGEQFLPILFEDSGGAAECVPPEELLTFEEDALREVASHIEAKLAHALSCMVLAATARTQATAARSQPLIAAKDPSSSPGASPTIPAATPVDPPVDEVRQGQDAGPSTAPSAGWRGGPKRRRPSVVTTSRGSRSSSPIRVGRRSSPSHKPRTAGSAIAPGASGTPSASVAVRAPNTEDPSEPARAEEAPAATGEVPDSDGIVIELEDLLTTYGPCPSLMRHSNCFQRTPDLLRQHFR</sequence>
<dbReference type="VEuPathDB" id="ToxoDB:EPH_0000510"/>
<reference evidence="2" key="1">
    <citation type="submission" date="2013-10" db="EMBL/GenBank/DDBJ databases">
        <title>Genomic analysis of the causative agents of coccidiosis in chickens.</title>
        <authorList>
            <person name="Reid A.J."/>
            <person name="Blake D."/>
            <person name="Billington K."/>
            <person name="Browne H."/>
            <person name="Dunn M."/>
            <person name="Hung S."/>
            <person name="Kawahara F."/>
            <person name="Miranda-Saavedra D."/>
            <person name="Mourier T."/>
            <person name="Nagra H."/>
            <person name="Otto T.D."/>
            <person name="Rawlings N."/>
            <person name="Sanchez A."/>
            <person name="Sanders M."/>
            <person name="Subramaniam C."/>
            <person name="Tay Y."/>
            <person name="Dear P."/>
            <person name="Doerig C."/>
            <person name="Gruber A."/>
            <person name="Parkinson J."/>
            <person name="Shirley M."/>
            <person name="Wan K.L."/>
            <person name="Berriman M."/>
            <person name="Tomley F."/>
            <person name="Pain A."/>
        </authorList>
    </citation>
    <scope>NUCLEOTIDE SEQUENCE [LARGE SCALE GENOMIC DNA]</scope>
    <source>
        <strain evidence="2">Houghton</strain>
    </source>
</reference>
<reference evidence="2" key="2">
    <citation type="submission" date="2013-10" db="EMBL/GenBank/DDBJ databases">
        <authorList>
            <person name="Aslett M."/>
        </authorList>
    </citation>
    <scope>NUCLEOTIDE SEQUENCE [LARGE SCALE GENOMIC DNA]</scope>
    <source>
        <strain evidence="2">Houghton</strain>
    </source>
</reference>
<feature type="compositionally biased region" description="Low complexity" evidence="1">
    <location>
        <begin position="75"/>
        <end position="87"/>
    </location>
</feature>
<dbReference type="Proteomes" id="UP000018201">
    <property type="component" value="Unassembled WGS sequence"/>
</dbReference>
<accession>U6G586</accession>
<feature type="compositionally biased region" description="Low complexity" evidence="1">
    <location>
        <begin position="411"/>
        <end position="426"/>
    </location>
</feature>
<keyword evidence="3" id="KW-1185">Reference proteome</keyword>
<dbReference type="OrthoDB" id="346109at2759"/>
<feature type="compositionally biased region" description="Low complexity" evidence="1">
    <location>
        <begin position="55"/>
        <end position="65"/>
    </location>
</feature>